<keyword evidence="1" id="KW-0812">Transmembrane</keyword>
<feature type="transmembrane region" description="Helical" evidence="1">
    <location>
        <begin position="6"/>
        <end position="29"/>
    </location>
</feature>
<dbReference type="AlphaFoldDB" id="A0AB36P2U4"/>
<evidence type="ECO:0000256" key="1">
    <source>
        <dbReference type="SAM" id="Phobius"/>
    </source>
</evidence>
<protein>
    <submittedName>
        <fullName evidence="2">Uncharacterized protein</fullName>
    </submittedName>
</protein>
<keyword evidence="4" id="KW-1185">Reference proteome</keyword>
<name>A0AB36P2U4_9FLAO</name>
<accession>A0AB36P2U4</accession>
<dbReference type="Proteomes" id="UP000198431">
    <property type="component" value="Unassembled WGS sequence"/>
</dbReference>
<reference evidence="3 4" key="2">
    <citation type="submission" date="2016-11" db="EMBL/GenBank/DDBJ databases">
        <authorList>
            <person name="Varghese N."/>
            <person name="Submissions S."/>
        </authorList>
    </citation>
    <scope>NUCLEOTIDE SEQUENCE [LARGE SCALE GENOMIC DNA]</scope>
    <source>
        <strain evidence="3 4">DSM 6368</strain>
    </source>
</reference>
<dbReference type="EMBL" id="FRBX01000001">
    <property type="protein sequence ID" value="SHL25310.1"/>
    <property type="molecule type" value="Genomic_DNA"/>
</dbReference>
<evidence type="ECO:0000313" key="3">
    <source>
        <dbReference type="EMBL" id="SHL25310.1"/>
    </source>
</evidence>
<proteinExistence type="predicted"/>
<comment type="caution">
    <text evidence="2">The sequence shown here is derived from an EMBL/GenBank/DDBJ whole genome shotgun (WGS) entry which is preliminary data.</text>
</comment>
<keyword evidence="1" id="KW-1133">Transmembrane helix</keyword>
<organism evidence="2 5">
    <name type="scientific">Flavobacterium pectinovorum</name>
    <dbReference type="NCBI Taxonomy" id="29533"/>
    <lineage>
        <taxon>Bacteria</taxon>
        <taxon>Pseudomonadati</taxon>
        <taxon>Bacteroidota</taxon>
        <taxon>Flavobacteriia</taxon>
        <taxon>Flavobacteriales</taxon>
        <taxon>Flavobacteriaceae</taxon>
        <taxon>Flavobacterium</taxon>
    </lineage>
</organism>
<evidence type="ECO:0000313" key="4">
    <source>
        <dbReference type="Proteomes" id="UP000184216"/>
    </source>
</evidence>
<reference evidence="2 5" key="1">
    <citation type="submission" date="2016-11" db="EMBL/GenBank/DDBJ databases">
        <title>Whole genomes of Flavobacteriaceae.</title>
        <authorList>
            <person name="Stine C."/>
            <person name="Li C."/>
            <person name="Tadesse D."/>
        </authorList>
    </citation>
    <scope>NUCLEOTIDE SEQUENCE [LARGE SCALE GENOMIC DNA]</scope>
    <source>
        <strain evidence="2 5">ATCC 19366</strain>
    </source>
</reference>
<evidence type="ECO:0000313" key="5">
    <source>
        <dbReference type="Proteomes" id="UP000198431"/>
    </source>
</evidence>
<dbReference type="RefSeq" id="WP_073392979.1">
    <property type="nucleotide sequence ID" value="NZ_CP130042.1"/>
</dbReference>
<keyword evidence="1" id="KW-0472">Membrane</keyword>
<evidence type="ECO:0000313" key="2">
    <source>
        <dbReference type="EMBL" id="OXB04646.1"/>
    </source>
</evidence>
<dbReference type="Proteomes" id="UP000184216">
    <property type="component" value="Unassembled WGS sequence"/>
</dbReference>
<gene>
    <name evidence="2" type="ORF">B0A72_11745</name>
    <name evidence="3" type="ORF">SAMN05444387_0143</name>
</gene>
<dbReference type="EMBL" id="MUHB01000009">
    <property type="protein sequence ID" value="OXB04646.1"/>
    <property type="molecule type" value="Genomic_DNA"/>
</dbReference>
<sequence>MKIIKWLTILGCTALSIVVLYWVGFAILYSYGAGGQGRINNYQFEISTSIIKNEIFSICNKKSSISCKDSISDLGGGYKQKLIIIKIEKDSFIIKDAEGGDLYTSYNLISINGKIDDDFGWFSIEKYKNIKLFEKEIIEPLSKKYKYEKLE</sequence>